<dbReference type="PANTHER" id="PTHR11219">
    <property type="entry name" value="TENEURIN AND N-ACETYLGLUCOSAMINE-1-PHOSPHODIESTER ALPHA-N-ACETYLGLUCOSAMINIDASE"/>
    <property type="match status" value="1"/>
</dbReference>
<feature type="compositionally biased region" description="Basic residues" evidence="5">
    <location>
        <begin position="906"/>
        <end position="917"/>
    </location>
</feature>
<dbReference type="EMBL" id="CAMXCT020000335">
    <property type="protein sequence ID" value="CAL1130687.1"/>
    <property type="molecule type" value="Genomic_DNA"/>
</dbReference>
<dbReference type="InterPro" id="IPR046938">
    <property type="entry name" value="DNA_clamp_sf"/>
</dbReference>
<keyword evidence="2" id="KW-0677">Repeat</keyword>
<comment type="caution">
    <text evidence="8">The sequence shown here is derived from an EMBL/GenBank/DDBJ whole genome shotgun (WGS) entry which is preliminary data.</text>
</comment>
<feature type="region of interest" description="Disordered" evidence="5">
    <location>
        <begin position="1303"/>
        <end position="1333"/>
    </location>
</feature>
<dbReference type="SMART" id="SM00181">
    <property type="entry name" value="EGF"/>
    <property type="match status" value="8"/>
</dbReference>
<dbReference type="Gene3D" id="1.10.287.110">
    <property type="entry name" value="DnaJ domain"/>
    <property type="match status" value="1"/>
</dbReference>
<evidence type="ECO:0000256" key="4">
    <source>
        <dbReference type="PROSITE-ProRule" id="PRU00076"/>
    </source>
</evidence>
<name>A0A9P1BPU2_9DINO</name>
<comment type="caution">
    <text evidence="4">Lacks conserved residue(s) required for the propagation of feature annotation.</text>
</comment>
<dbReference type="InterPro" id="IPR000742">
    <property type="entry name" value="EGF"/>
</dbReference>
<gene>
    <name evidence="8" type="ORF">C1SCF055_LOCUS5464</name>
</gene>
<evidence type="ECO:0000256" key="3">
    <source>
        <dbReference type="ARBA" id="ARBA00023157"/>
    </source>
</evidence>
<keyword evidence="1 4" id="KW-0245">EGF-like domain</keyword>
<dbReference type="Proteomes" id="UP001152797">
    <property type="component" value="Unassembled WGS sequence"/>
</dbReference>
<dbReference type="Gene3D" id="2.10.25.10">
    <property type="entry name" value="Laminin"/>
    <property type="match status" value="3"/>
</dbReference>
<dbReference type="Pfam" id="PF00226">
    <property type="entry name" value="DnaJ"/>
    <property type="match status" value="1"/>
</dbReference>
<reference evidence="8" key="1">
    <citation type="submission" date="2022-10" db="EMBL/GenBank/DDBJ databases">
        <authorList>
            <person name="Chen Y."/>
            <person name="Dougan E. K."/>
            <person name="Chan C."/>
            <person name="Rhodes N."/>
            <person name="Thang M."/>
        </authorList>
    </citation>
    <scope>NUCLEOTIDE SEQUENCE</scope>
</reference>
<feature type="disulfide bond" evidence="4">
    <location>
        <begin position="265"/>
        <end position="274"/>
    </location>
</feature>
<evidence type="ECO:0000256" key="1">
    <source>
        <dbReference type="ARBA" id="ARBA00022536"/>
    </source>
</evidence>
<feature type="compositionally biased region" description="Gly residues" evidence="5">
    <location>
        <begin position="662"/>
        <end position="673"/>
    </location>
</feature>
<organism evidence="8">
    <name type="scientific">Cladocopium goreaui</name>
    <dbReference type="NCBI Taxonomy" id="2562237"/>
    <lineage>
        <taxon>Eukaryota</taxon>
        <taxon>Sar</taxon>
        <taxon>Alveolata</taxon>
        <taxon>Dinophyceae</taxon>
        <taxon>Suessiales</taxon>
        <taxon>Symbiodiniaceae</taxon>
        <taxon>Cladocopium</taxon>
    </lineage>
</organism>
<dbReference type="PROSITE" id="PS00022">
    <property type="entry name" value="EGF_1"/>
    <property type="match status" value="2"/>
</dbReference>
<feature type="compositionally biased region" description="Low complexity" evidence="5">
    <location>
        <begin position="692"/>
        <end position="705"/>
    </location>
</feature>
<feature type="compositionally biased region" description="Basic and acidic residues" evidence="5">
    <location>
        <begin position="1305"/>
        <end position="1316"/>
    </location>
</feature>
<feature type="compositionally biased region" description="Low complexity" evidence="5">
    <location>
        <begin position="1080"/>
        <end position="1096"/>
    </location>
</feature>
<protein>
    <submittedName>
        <fullName evidence="8">Uncharacterized protein</fullName>
    </submittedName>
</protein>
<feature type="disulfide bond" evidence="4">
    <location>
        <begin position="247"/>
        <end position="257"/>
    </location>
</feature>
<evidence type="ECO:0000256" key="2">
    <source>
        <dbReference type="ARBA" id="ARBA00022737"/>
    </source>
</evidence>
<evidence type="ECO:0000313" key="8">
    <source>
        <dbReference type="EMBL" id="CAI3977312.1"/>
    </source>
</evidence>
<feature type="compositionally biased region" description="Low complexity" evidence="5">
    <location>
        <begin position="641"/>
        <end position="661"/>
    </location>
</feature>
<feature type="region of interest" description="Disordered" evidence="5">
    <location>
        <begin position="2620"/>
        <end position="2653"/>
    </location>
</feature>
<dbReference type="EMBL" id="CAMXCT030000335">
    <property type="protein sequence ID" value="CAL4764624.1"/>
    <property type="molecule type" value="Genomic_DNA"/>
</dbReference>
<dbReference type="SUPFAM" id="SSF46565">
    <property type="entry name" value="Chaperone J-domain"/>
    <property type="match status" value="1"/>
</dbReference>
<dbReference type="PROSITE" id="PS50026">
    <property type="entry name" value="EGF_3"/>
    <property type="match status" value="1"/>
</dbReference>
<dbReference type="SMART" id="SM00271">
    <property type="entry name" value="DnaJ"/>
    <property type="match status" value="1"/>
</dbReference>
<feature type="compositionally biased region" description="Polar residues" evidence="5">
    <location>
        <begin position="1602"/>
        <end position="1612"/>
    </location>
</feature>
<dbReference type="SUPFAM" id="SSF55979">
    <property type="entry name" value="DNA clamp"/>
    <property type="match status" value="1"/>
</dbReference>
<dbReference type="PANTHER" id="PTHR11219:SF69">
    <property type="entry name" value="TENEURIN-A"/>
    <property type="match status" value="1"/>
</dbReference>
<dbReference type="Pfam" id="PF07727">
    <property type="entry name" value="RVT_2"/>
    <property type="match status" value="1"/>
</dbReference>
<feature type="region of interest" description="Disordered" evidence="5">
    <location>
        <begin position="892"/>
        <end position="921"/>
    </location>
</feature>
<proteinExistence type="predicted"/>
<dbReference type="Pfam" id="PF23106">
    <property type="entry name" value="EGF_Teneurin"/>
    <property type="match status" value="4"/>
</dbReference>
<dbReference type="PROSITE" id="PS50076">
    <property type="entry name" value="DNAJ_2"/>
    <property type="match status" value="1"/>
</dbReference>
<feature type="domain" description="EGF-like" evidence="6">
    <location>
        <begin position="243"/>
        <end position="275"/>
    </location>
</feature>
<dbReference type="OrthoDB" id="427769at2759"/>
<dbReference type="InterPro" id="IPR051216">
    <property type="entry name" value="Teneurin"/>
</dbReference>
<dbReference type="EMBL" id="CAMXCT010000335">
    <property type="protein sequence ID" value="CAI3977312.1"/>
    <property type="molecule type" value="Genomic_DNA"/>
</dbReference>
<feature type="compositionally biased region" description="Polar residues" evidence="5">
    <location>
        <begin position="2736"/>
        <end position="2748"/>
    </location>
</feature>
<evidence type="ECO:0000256" key="5">
    <source>
        <dbReference type="SAM" id="MobiDB-lite"/>
    </source>
</evidence>
<feature type="region of interest" description="Disordered" evidence="5">
    <location>
        <begin position="603"/>
        <end position="728"/>
    </location>
</feature>
<evidence type="ECO:0000259" key="6">
    <source>
        <dbReference type="PROSITE" id="PS50026"/>
    </source>
</evidence>
<evidence type="ECO:0000313" key="10">
    <source>
        <dbReference type="Proteomes" id="UP001152797"/>
    </source>
</evidence>
<feature type="compositionally biased region" description="Pro residues" evidence="5">
    <location>
        <begin position="2719"/>
        <end position="2733"/>
    </location>
</feature>
<keyword evidence="3 4" id="KW-1015">Disulfide bond</keyword>
<dbReference type="InterPro" id="IPR036869">
    <property type="entry name" value="J_dom_sf"/>
</dbReference>
<feature type="non-terminal residue" evidence="8">
    <location>
        <position position="3418"/>
    </location>
</feature>
<feature type="region of interest" description="Disordered" evidence="5">
    <location>
        <begin position="1031"/>
        <end position="1051"/>
    </location>
</feature>
<keyword evidence="10" id="KW-1185">Reference proteome</keyword>
<dbReference type="InterPro" id="IPR013103">
    <property type="entry name" value="RVT_2"/>
</dbReference>
<feature type="region of interest" description="Disordered" evidence="5">
    <location>
        <begin position="1590"/>
        <end position="1614"/>
    </location>
</feature>
<dbReference type="Gene3D" id="3.70.10.10">
    <property type="match status" value="1"/>
</dbReference>
<dbReference type="PROSITE" id="PS01186">
    <property type="entry name" value="EGF_2"/>
    <property type="match status" value="1"/>
</dbReference>
<evidence type="ECO:0000313" key="9">
    <source>
        <dbReference type="EMBL" id="CAL1130687.1"/>
    </source>
</evidence>
<feature type="region of interest" description="Disordered" evidence="5">
    <location>
        <begin position="1080"/>
        <end position="1100"/>
    </location>
</feature>
<feature type="domain" description="J" evidence="7">
    <location>
        <begin position="3155"/>
        <end position="3217"/>
    </location>
</feature>
<dbReference type="Gene3D" id="2.170.300.10">
    <property type="entry name" value="Tie2 ligand-binding domain superfamily"/>
    <property type="match status" value="1"/>
</dbReference>
<dbReference type="InterPro" id="IPR001623">
    <property type="entry name" value="DnaJ_domain"/>
</dbReference>
<sequence length="3418" mass="376368">MAQATVPQALSALEQARAKTEALASALSPLSPLDLAAQRAQRIAQAADLRQEPEIVPQIGRKFVLKEAMKASHAALSKVALTEASRAVEPKDSPGLMDSIKEYLSPSTTLFRLSTTTTGPSSKLTHKNKNAGCINDCSGHGMCSMGQCRCEEGYTGEACDVVQCKDDCNGRGTCREGHCACDYAFYGQACEFHRCKDDCSDHGYCDSGKCVCSAGYRGDSCADPVPAKEDLTVLDSPEQQSIAPPSCPEDCNHRGRCELDGTCTCATNYTGLACENHCPSGCSGKGACTGGQCICFFGWGGADCSAAMCCNGRGDCPIPGTCKCHEGFMGTQCEIEKKCPDPVAQHGWLPVATLRIFQRAVQCIAKLGKDAALIFQPSQLVLRGADDGHSAALHFVFGARLFRSVAVSGETKVVVVARQLLLPLSGATGPQARQNTEGLTLRLAGQRILLEFSSRGVKVRHGVPLLETLPFLPTDPAAGPHAAAMAPSLLAKVMQHCIPNRSGCEEVTLGAAVAEGLRVQSEDLTGAEALPGSHRTEVLVQMSDLEACHLDPSGGEVRLLGRGLRDFAKAAEVFARDLAPRCDEGSELEQLDDFLEQAEEEIVDEENDGYDPEVVIDYGYGHGGDGDDDLVPSPSPPVSTPPRLGRNGPRTPSRPPSSSGSQHGGSQGEGSQRGGSRKGLALKETKPGSSGGDSPSKTSKASASSQRKPRGNLPSAPTFDGDRKKDPKCFKKYANKVDSYVAIAEKIIDESEIGLRLHAALEGEAADFLEDVPVQAFGQKDGEADDDARGGRPHGQECEAVQRRAGRGRGAHEVQNSDSWFSDWPMPMVDNQMAEWIEYYDPVEALAVNMVYEDEYAAIPEGLARELHGCLTTHRENRQKLAKAVQARGYFVKGKGKGKSKDKSKAPKGKGRGKGSGKARGMSLDELKKNTACADCGQTGHWRGDQYCPRRSNTTVKEEPDPDAEEEWDYEGYEWHDGYEHHWSGWTDEYSWQADDRSAHALQRQHQKIYKIGDDAATINKHADQLRRKARKLDSTLTVEPAAPSQRSSSQVTKSDYFLDKSIVEDNTYGYVKNILEASKASSSSGSAGPTAVASAQRQLGPDKTYDEVGSVWQLLQDKSEKPDVDKMCVKQSYTLRKVDLDLSDDELLPDIDIVRGACSLARRKPTVEAGRCYLTIDTACENTVCGSIYMDFLATKLKEQNFMALQQPEREQYCFGPGKPQTSTTRLSVPIGIGGVPIIIRTSLVREDKLAGGQGPNGIPFLVDVSGHLVIAIDEYPKNGWPPGLTTTSLDLYPEAVFAAGRHRPCEDGDQPDAKRAKKKERQSSTPSASTSKTYFIPNFIYEPNLDTMDTDITKGPCSVPADYWEYDLKKGIVIRHHCRPRCSRFHPEEAHDRTSPLNPWRRMVVKLNYLLQMAFTQCSAQLMVREMKHGAPALTSYAVAMAKTEVHQIRKETSSMVLTPGTTARAKTTQILHQGYPVPTDLCLHEAEHARKIGNKHGRFLECTACGLVKKALETDYGVPITKDFGKEDFGNNIYEEHGRNVESSTLFPQPVKLWLNVLHLQGGQEDPSPTTLSRSLDFDGEHTCSPPLELEGGHAMTENPATADSQHQPPIQRLRDTFYETTSCMCRFGMVGRKGLPFLKRVRLIAIHKKFTDALDLQCQRDHQHEKAYLDIVAEEDFGAHHSWDPMEPRGAHYVDVNKEEPRWRPLFDEAAEILARKVQKDLFIDPRIGKLPMCRSLWYGLVIQKTLHQRNLRLYNQFLLKEMSWWSICKRQWKINALYDKIMAQDFVHALVQHGKMDPECINLARRLKCATCERTRKPLPPRPASFKAMGCFNDKICLDYVFLHDSEGTKHNYIHILEPARGYNLFIWVPSRLPGDALQAFQDSCAMWAGYPKKIWMDRDGSFGGIFAVEAFNRAFRFTAERLIDEKQLVGYHDMKQLGIIVAAAMNDKVRTCGASANMWLCGKSPQMPYDLLDREGQVEALQGRGPDEELRLRQYVRAQADALIAQYKIDEALRTAVNRKGRPSRLTYEPGELVAFWRNIKKKKGKLLQPGWYRGTIIGPHKGTDEGNQNNYWVTSIGKLILVSKEQLRPTYGTKRWRIEEEELQDFLNVDYDEYDERLHHAQGPEGPGERELFHMIPDEQRAGYADALAKEWQTWCKYQAVAVLDTEDSAHVLAHVSPERILATRVCYRNKNAAIPWMPIKYKARIVCRGDRDPDLLTLRRDAPTLARLSLMLICQLAASMVDWFMFNADITGAFLQGDQSLASRREPLYLRQPREGLPGLHRDQLMLIVRGIVGLANSPRLFWRHLRDSLLQLGFRQSMLDKALFLYYKNGQLILAIGVHVGDLIGTGKPGDADEILKKIRETFDFGAWADDREEKVLEYGGISRSHVKVVWCSIDAARDDGDEECRWLLTLACKPRCAKIVVYSDSSWANAHEMKSQAGFCVFIAGENVDTLADAHRELRANYFIQVIGVTDCRSLYDLLVKDGQPATTQEKRLTIDINGLKEAANEFDPEGERLKETFRWVATESQVADHLTKVKPAHQLRDLLDRGWLKLVRIETEDSLGVLDGSALLELRFGAASGSVLCSLAMAAEGVAREIQSFRAVFSVAIRESSGSLPPAPTPAPSAPASAASRRPQPRQGAKRRAVEATLEDFDAFPEHSQRPVIDLTQLSSAPAAPAPVPAVPRASQGELPLFTAQQKAQMATQLSTQLPSVPPSMPPPTVPATPLPSQNGSQEVGTGSWWQGRATPPAQVMASLSRPAVSASPVQPGVRNVGNAVLASHLENTRDVLDSDDELIGADPDEIAFARGDQEEEAPDWFDCEKLCSAQITVVLGVNLTLRPVGTCILIRVVNKIFADEELKDGLLRAWHLLSGHLQVAAAGCENGWAGVACQQYVPPPGALGAIPPALIPAAPGMQGDPMPAALLGVSSKAASPAAPSCNAPHGRWSDDVGVCICQAPFHGESCEEKHCPDWDGSEGGKECSGNGVCQQGKCFCLPGFGLANQSSAENICADVVCPADCGAHGSCEDGQCRCEPGWQGSTCREPQCEDECNGHGLCIFPQPGLPGACRCEEDYLPPACAERRQEAAGRPVPMVLRLVGGRCLAAFPVPVAFGSNRFVGVKLKRSKLNPLPRRCHFSALSFARVRMTVGEAWRQLKLQPTSSKEQIKKAFKERIRQVHPDVTGEDGTMLRKVQDAYQILEELRDPTIYDASSEDGLPHWAAGLLEGIEWSSDCPSYAEFLRKPDNKALAVGEISQRTGIRPWAAAWGKFSQQDANSEALRVCRQMGVKCRLVYVGSGTARVRSVGLDSRSTEEEKSWWRDQVMKSGDLPGFGWMPTIDPSKERLVGWKTIKEGSGVIGEQRIRVPVFEPVTGGTPYLYAPGKPKQRVQLKRTPFKRVQSLHRDALRNKRSVLR</sequence>
<feature type="region of interest" description="Disordered" evidence="5">
    <location>
        <begin position="2716"/>
        <end position="2752"/>
    </location>
</feature>
<dbReference type="Gene3D" id="2.60.120.260">
    <property type="entry name" value="Galactose-binding domain-like"/>
    <property type="match status" value="1"/>
</dbReference>
<reference evidence="9" key="2">
    <citation type="submission" date="2024-04" db="EMBL/GenBank/DDBJ databases">
        <authorList>
            <person name="Chen Y."/>
            <person name="Shah S."/>
            <person name="Dougan E. K."/>
            <person name="Thang M."/>
            <person name="Chan C."/>
        </authorList>
    </citation>
    <scope>NUCLEOTIDE SEQUENCE [LARGE SCALE GENOMIC DNA]</scope>
</reference>
<evidence type="ECO:0000259" key="7">
    <source>
        <dbReference type="PROSITE" id="PS50076"/>
    </source>
</evidence>
<dbReference type="CDD" id="cd06257">
    <property type="entry name" value="DnaJ"/>
    <property type="match status" value="1"/>
</dbReference>
<accession>A0A9P1BPU2</accession>